<dbReference type="EMBL" id="SRLO01000771">
    <property type="protein sequence ID" value="TNN46859.1"/>
    <property type="molecule type" value="Genomic_DNA"/>
</dbReference>
<organism evidence="1 2">
    <name type="scientific">Liparis tanakae</name>
    <name type="common">Tanaka's snailfish</name>
    <dbReference type="NCBI Taxonomy" id="230148"/>
    <lineage>
        <taxon>Eukaryota</taxon>
        <taxon>Metazoa</taxon>
        <taxon>Chordata</taxon>
        <taxon>Craniata</taxon>
        <taxon>Vertebrata</taxon>
        <taxon>Euteleostomi</taxon>
        <taxon>Actinopterygii</taxon>
        <taxon>Neopterygii</taxon>
        <taxon>Teleostei</taxon>
        <taxon>Neoteleostei</taxon>
        <taxon>Acanthomorphata</taxon>
        <taxon>Eupercaria</taxon>
        <taxon>Perciformes</taxon>
        <taxon>Cottioidei</taxon>
        <taxon>Cottales</taxon>
        <taxon>Liparidae</taxon>
        <taxon>Liparis</taxon>
    </lineage>
</organism>
<proteinExistence type="predicted"/>
<reference evidence="1 2" key="1">
    <citation type="submission" date="2019-03" db="EMBL/GenBank/DDBJ databases">
        <title>First draft genome of Liparis tanakae, snailfish: a comprehensive survey of snailfish specific genes.</title>
        <authorList>
            <person name="Kim W."/>
            <person name="Song I."/>
            <person name="Jeong J.-H."/>
            <person name="Kim D."/>
            <person name="Kim S."/>
            <person name="Ryu S."/>
            <person name="Song J.Y."/>
            <person name="Lee S.K."/>
        </authorList>
    </citation>
    <scope>NUCLEOTIDE SEQUENCE [LARGE SCALE GENOMIC DNA]</scope>
    <source>
        <tissue evidence="1">Muscle</tissue>
    </source>
</reference>
<dbReference type="AlphaFoldDB" id="A0A4Z2G015"/>
<dbReference type="Proteomes" id="UP000314294">
    <property type="component" value="Unassembled WGS sequence"/>
</dbReference>
<evidence type="ECO:0000313" key="2">
    <source>
        <dbReference type="Proteomes" id="UP000314294"/>
    </source>
</evidence>
<accession>A0A4Z2G015</accession>
<sequence length="143" mass="16212">MRGPNRFGQHSSLMQVFLQKSATRSTVRTISTVARASSENHEGPDSHLFEHQDTVSRTDELRKLRDASLVQACANSGREQQLRLSQTYCPLTRVTVATWMFSADSRLIASSFMASLKLCSHCSWQGCRLKQTSERRQRRVASH</sequence>
<gene>
    <name evidence="1" type="ORF">EYF80_042958</name>
</gene>
<comment type="caution">
    <text evidence="1">The sequence shown here is derived from an EMBL/GenBank/DDBJ whole genome shotgun (WGS) entry which is preliminary data.</text>
</comment>
<name>A0A4Z2G015_9TELE</name>
<evidence type="ECO:0000313" key="1">
    <source>
        <dbReference type="EMBL" id="TNN46859.1"/>
    </source>
</evidence>
<keyword evidence="2" id="KW-1185">Reference proteome</keyword>
<protein>
    <submittedName>
        <fullName evidence="1">Uncharacterized protein</fullName>
    </submittedName>
</protein>